<accession>A0A097EXU8</accession>
<dbReference type="EMBL" id="KM507819">
    <property type="protein sequence ID" value="AIT14233.1"/>
    <property type="molecule type" value="Genomic_DNA"/>
</dbReference>
<name>A0A097EXU8_9CAUD</name>
<protein>
    <submittedName>
        <fullName evidence="1">Uncharacterized protein</fullName>
    </submittedName>
</protein>
<dbReference type="OrthoDB" id="29229at10239"/>
<proteinExistence type="predicted"/>
<dbReference type="GeneID" id="22111383"/>
<dbReference type="KEGG" id="vg:22111383"/>
<reference evidence="1 2" key="1">
    <citation type="submission" date="2014-09" db="EMBL/GenBank/DDBJ databases">
        <authorList>
            <person name="Lapin J.S."/>
            <person name="Pope W.H."/>
            <person name="Hua J."/>
            <person name="Ford M.E."/>
            <person name="Conway J.F."/>
            <person name="Hatfull G.F."/>
            <person name="Hendrix R.W."/>
        </authorList>
    </citation>
    <scope>NUCLEOTIDE SEQUENCE [LARGE SCALE GENOMIC DNA]</scope>
</reference>
<keyword evidence="2" id="KW-1185">Reference proteome</keyword>
<dbReference type="RefSeq" id="YP_009101930.1">
    <property type="nucleotide sequence ID" value="NC_025447.1"/>
</dbReference>
<evidence type="ECO:0000313" key="1">
    <source>
        <dbReference type="EMBL" id="AIT14233.1"/>
    </source>
</evidence>
<evidence type="ECO:0000313" key="2">
    <source>
        <dbReference type="Proteomes" id="UP000029889"/>
    </source>
</evidence>
<dbReference type="Proteomes" id="UP000029889">
    <property type="component" value="Segment"/>
</dbReference>
<gene>
    <name evidence="1" type="primary">343</name>
    <name evidence="1" type="ORF">PBI_121Q_343</name>
</gene>
<sequence>MLKFLNFLIVLCIVLGIAPFVLAYLDSDEMQKMNCTKTGQSREETVMMPVTVIVNNIPITNMIPTLTTTYQYSCTDGERWR</sequence>
<organism evidence="1 2">
    <name type="scientific">Escherichia phage 121Q</name>
    <dbReference type="NCBI Taxonomy" id="1555202"/>
    <lineage>
        <taxon>Viruses</taxon>
        <taxon>Duplodnaviria</taxon>
        <taxon>Heunggongvirae</taxon>
        <taxon>Uroviricota</taxon>
        <taxon>Caudoviricetes</taxon>
        <taxon>Asteriusvirus</taxon>
        <taxon>Asteriusvirus av121Q</taxon>
    </lineage>
</organism>